<keyword evidence="2" id="KW-1185">Reference proteome</keyword>
<comment type="caution">
    <text evidence="1">The sequence shown here is derived from an EMBL/GenBank/DDBJ whole genome shotgun (WGS) entry which is preliminary data.</text>
</comment>
<dbReference type="Proteomes" id="UP001374599">
    <property type="component" value="Unassembled WGS sequence"/>
</dbReference>
<protein>
    <submittedName>
        <fullName evidence="1">Uncharacterized protein</fullName>
    </submittedName>
</protein>
<proteinExistence type="predicted"/>
<evidence type="ECO:0000313" key="2">
    <source>
        <dbReference type="Proteomes" id="UP001374599"/>
    </source>
</evidence>
<dbReference type="EMBL" id="BTPU01000005">
    <property type="protein sequence ID" value="GMQ61199.1"/>
    <property type="molecule type" value="Genomic_DNA"/>
</dbReference>
<accession>A0ACB5UF68</accession>
<organism evidence="1 2">
    <name type="scientific">Vallitalea maricola</name>
    <dbReference type="NCBI Taxonomy" id="3074433"/>
    <lineage>
        <taxon>Bacteria</taxon>
        <taxon>Bacillati</taxon>
        <taxon>Bacillota</taxon>
        <taxon>Clostridia</taxon>
        <taxon>Lachnospirales</taxon>
        <taxon>Vallitaleaceae</taxon>
        <taxon>Vallitalea</taxon>
    </lineage>
</organism>
<evidence type="ECO:0000313" key="1">
    <source>
        <dbReference type="EMBL" id="GMQ61199.1"/>
    </source>
</evidence>
<name>A0ACB5UF68_9FIRM</name>
<sequence>MISLNKEVVNLLKNDADITAIVKNRIYPNQPPVDAEKYPIITYLEIDNIPNKYADNKVMSSKVAIQLDIWTKNSSSTDLSIKIDKVMFENKYKRFYTHSLSEKSTGIQHKIMRYRKLVIESIN</sequence>
<gene>
    <name evidence="1" type="ORF">AN2V17_04270</name>
</gene>
<reference evidence="1" key="1">
    <citation type="submission" date="2023-09" db="EMBL/GenBank/DDBJ databases">
        <title>Vallitalea sediminicola and Vallitalea maricola sp. nov., anaerobic bacteria isolated from marine sediment.</title>
        <authorList>
            <person name="Hirano S."/>
            <person name="Maeda A."/>
            <person name="Terahara T."/>
            <person name="Mori K."/>
            <person name="Hamada M."/>
            <person name="Matsumoto R."/>
            <person name="Kobayashi T."/>
        </authorList>
    </citation>
    <scope>NUCLEOTIDE SEQUENCE</scope>
    <source>
        <strain evidence="1">AN17-2</strain>
    </source>
</reference>